<reference evidence="9 10" key="1">
    <citation type="journal article" date="2002" name="Proc. Natl. Acad. Sci. U.S.A.">
        <title>Extensive mosaic structure revealed by the complete genome sequence of uropathogenic Escherichia coli.</title>
        <authorList>
            <person name="Welch R.A."/>
            <person name="Burland V."/>
            <person name="Plunkett G.III."/>
            <person name="Redford P."/>
            <person name="Roesch P."/>
            <person name="Rasko D."/>
            <person name="Buckles E.L."/>
            <person name="Liou S.R."/>
            <person name="Boutin A."/>
            <person name="Hackett J."/>
            <person name="Stroud D."/>
            <person name="Mayhew G.F."/>
            <person name="Rose D.J."/>
            <person name="Zhou S."/>
            <person name="Schwartz D.C."/>
            <person name="Perna N.T."/>
            <person name="Mobley H.L."/>
            <person name="Donnenberg M.S."/>
            <person name="Blattner F.R."/>
        </authorList>
    </citation>
    <scope>NUCLEOTIDE SEQUENCE [LARGE SCALE GENOMIC DNA]</scope>
    <source>
        <strain evidence="10">CFT073 / ATCC 700928 / UPEC</strain>
    </source>
</reference>
<feature type="transmembrane region" description="Helical" evidence="7">
    <location>
        <begin position="380"/>
        <end position="406"/>
    </location>
</feature>
<name>A0A0H2VB67_ECOL6</name>
<comment type="subunit">
    <text evidence="7">The complex comprises the extracytoplasmic solute receptor protein and the two transmembrane proteins.</text>
</comment>
<evidence type="ECO:0000256" key="1">
    <source>
        <dbReference type="ARBA" id="ARBA00004429"/>
    </source>
</evidence>
<evidence type="ECO:0000313" key="10">
    <source>
        <dbReference type="Proteomes" id="UP000001410"/>
    </source>
</evidence>
<feature type="transmembrane region" description="Helical" evidence="7">
    <location>
        <begin position="156"/>
        <end position="184"/>
    </location>
</feature>
<feature type="domain" description="TRAP C4-dicarboxylate transport system permease DctM subunit" evidence="8">
    <location>
        <begin position="27"/>
        <end position="438"/>
    </location>
</feature>
<evidence type="ECO:0000256" key="7">
    <source>
        <dbReference type="RuleBase" id="RU369079"/>
    </source>
</evidence>
<evidence type="ECO:0000259" key="8">
    <source>
        <dbReference type="Pfam" id="PF06808"/>
    </source>
</evidence>
<dbReference type="HOGENOM" id="CLU_019824_4_1_6"/>
<organism evidence="9 10">
    <name type="scientific">Escherichia coli O6:H1 (strain CFT073 / ATCC 700928 / UPEC)</name>
    <dbReference type="NCBI Taxonomy" id="199310"/>
    <lineage>
        <taxon>Bacteria</taxon>
        <taxon>Pseudomonadati</taxon>
        <taxon>Pseudomonadota</taxon>
        <taxon>Gammaproteobacteria</taxon>
        <taxon>Enterobacterales</taxon>
        <taxon>Enterobacteriaceae</taxon>
        <taxon>Escherichia</taxon>
    </lineage>
</organism>
<feature type="transmembrane region" description="Helical" evidence="7">
    <location>
        <begin position="71"/>
        <end position="91"/>
    </location>
</feature>
<dbReference type="GO" id="GO:0005886">
    <property type="term" value="C:plasma membrane"/>
    <property type="evidence" value="ECO:0007669"/>
    <property type="project" value="UniProtKB-SubCell"/>
</dbReference>
<dbReference type="InterPro" id="IPR004681">
    <property type="entry name" value="TRAP_DctM"/>
</dbReference>
<feature type="transmembrane region" description="Helical" evidence="7">
    <location>
        <begin position="20"/>
        <end position="50"/>
    </location>
</feature>
<dbReference type="KEGG" id="ecc:c3756"/>
<evidence type="ECO:0000256" key="4">
    <source>
        <dbReference type="ARBA" id="ARBA00022692"/>
    </source>
</evidence>
<dbReference type="PANTHER" id="PTHR33362:SF2">
    <property type="entry name" value="TRAP TRANSPORTER LARGE PERMEASE PROTEIN"/>
    <property type="match status" value="1"/>
</dbReference>
<dbReference type="eggNOG" id="COG1593">
    <property type="taxonomic scope" value="Bacteria"/>
</dbReference>
<feature type="transmembrane region" description="Helical" evidence="7">
    <location>
        <begin position="335"/>
        <end position="352"/>
    </location>
</feature>
<protein>
    <recommendedName>
        <fullName evidence="7">TRAP transporter large permease protein</fullName>
    </recommendedName>
</protein>
<keyword evidence="10" id="KW-1185">Reference proteome</keyword>
<feature type="transmembrane region" description="Helical" evidence="7">
    <location>
        <begin position="293"/>
        <end position="315"/>
    </location>
</feature>
<gene>
    <name evidence="9" type="primary">ygiK</name>
    <name evidence="9" type="ordered locus">c3756</name>
</gene>
<accession>A0A0H2VB67</accession>
<comment type="subcellular location">
    <subcellularLocation>
        <location evidence="1 7">Cell inner membrane</location>
        <topology evidence="1 7">Multi-pass membrane protein</topology>
    </subcellularLocation>
</comment>
<keyword evidence="7" id="KW-0813">Transport</keyword>
<sequence>MTTIVNGIFINEGNMDFEYIYPVLILFGSFAVMLAIGVPITFAIGLSSLLSIITALPPDAAISVISQKMTVGLDGFTLLAIPFFVLAGNIMNTGGIARRLVNLAQALVGRLPGSLAHCNILANTLFGAISGSAVASAAAVGGIMSPLQEKEGYDPAFSAAVNIASAPIGLMIPPSNVLIVYSLASGGTSVAALFLAGYLPGILTAVALMFVAALYARRHHYPVAERINYRQFLQVFRESIPSLMLIFIIIGGIIAGVFTPTEASAIAVIYSLALAMIYREITLKKLNDILLDSVVTSSIVLLLVGCSMGMSWAMTNADVPELINELITRVSDNKWVILFIINIILLIVGTFMDITPAILIFTPIFLPIAQHLGIDPIHFGIIMVFNLTIGLCTPPVGTILFVGCSIGKVSIDRAIKPLLPMFLALFVVMAIICYFPQLSLMLPGLFST</sequence>
<comment type="function">
    <text evidence="7">Part of the tripartite ATP-independent periplasmic (TRAP) transport system.</text>
</comment>
<evidence type="ECO:0000256" key="6">
    <source>
        <dbReference type="ARBA" id="ARBA00023136"/>
    </source>
</evidence>
<keyword evidence="5 7" id="KW-1133">Transmembrane helix</keyword>
<evidence type="ECO:0000313" key="9">
    <source>
        <dbReference type="EMBL" id="AAN82200.1"/>
    </source>
</evidence>
<feature type="transmembrane region" description="Helical" evidence="7">
    <location>
        <begin position="263"/>
        <end position="281"/>
    </location>
</feature>
<dbReference type="GO" id="GO:0022857">
    <property type="term" value="F:transmembrane transporter activity"/>
    <property type="evidence" value="ECO:0007669"/>
    <property type="project" value="UniProtKB-UniRule"/>
</dbReference>
<dbReference type="AlphaFoldDB" id="A0A0H2VB67"/>
<proteinExistence type="inferred from homology"/>
<dbReference type="InterPro" id="IPR010656">
    <property type="entry name" value="DctM"/>
</dbReference>
<keyword evidence="3 7" id="KW-0997">Cell inner membrane</keyword>
<dbReference type="Pfam" id="PF06808">
    <property type="entry name" value="DctM"/>
    <property type="match status" value="1"/>
</dbReference>
<dbReference type="STRING" id="199310.c3756"/>
<keyword evidence="6 7" id="KW-0472">Membrane</keyword>
<feature type="transmembrane region" description="Helical" evidence="7">
    <location>
        <begin position="418"/>
        <end position="437"/>
    </location>
</feature>
<dbReference type="EMBL" id="AE014075">
    <property type="protein sequence ID" value="AAN82200.1"/>
    <property type="molecule type" value="Genomic_DNA"/>
</dbReference>
<evidence type="ECO:0000256" key="5">
    <source>
        <dbReference type="ARBA" id="ARBA00022989"/>
    </source>
</evidence>
<dbReference type="Proteomes" id="UP000001410">
    <property type="component" value="Chromosome"/>
</dbReference>
<feature type="transmembrane region" description="Helical" evidence="7">
    <location>
        <begin position="235"/>
        <end position="257"/>
    </location>
</feature>
<feature type="transmembrane region" description="Helical" evidence="7">
    <location>
        <begin position="120"/>
        <end position="144"/>
    </location>
</feature>
<evidence type="ECO:0000256" key="2">
    <source>
        <dbReference type="ARBA" id="ARBA00022475"/>
    </source>
</evidence>
<dbReference type="NCBIfam" id="TIGR00786">
    <property type="entry name" value="dctM"/>
    <property type="match status" value="1"/>
</dbReference>
<comment type="similarity">
    <text evidence="7">Belongs to the TRAP transporter large permease family.</text>
</comment>
<evidence type="ECO:0000256" key="3">
    <source>
        <dbReference type="ARBA" id="ARBA00022519"/>
    </source>
</evidence>
<dbReference type="PANTHER" id="PTHR33362">
    <property type="entry name" value="SIALIC ACID TRAP TRANSPORTER PERMEASE PROTEIN SIAT-RELATED"/>
    <property type="match status" value="1"/>
</dbReference>
<keyword evidence="4 7" id="KW-0812">Transmembrane</keyword>
<dbReference type="PIRSF" id="PIRSF006066">
    <property type="entry name" value="HI0050"/>
    <property type="match status" value="1"/>
</dbReference>
<keyword evidence="2" id="KW-1003">Cell membrane</keyword>
<feature type="transmembrane region" description="Helical" evidence="7">
    <location>
        <begin position="190"/>
        <end position="215"/>
    </location>
</feature>